<dbReference type="PROSITE" id="PS00108">
    <property type="entry name" value="PROTEIN_KINASE_ST"/>
    <property type="match status" value="1"/>
</dbReference>
<feature type="domain" description="Protein kinase" evidence="8">
    <location>
        <begin position="183"/>
        <end position="446"/>
    </location>
</feature>
<dbReference type="Proteomes" id="UP000785679">
    <property type="component" value="Unassembled WGS sequence"/>
</dbReference>
<keyword evidence="10" id="KW-1185">Reference proteome</keyword>
<evidence type="ECO:0000313" key="10">
    <source>
        <dbReference type="Proteomes" id="UP000785679"/>
    </source>
</evidence>
<dbReference type="SUPFAM" id="SSF56112">
    <property type="entry name" value="Protein kinase-like (PK-like)"/>
    <property type="match status" value="1"/>
</dbReference>
<evidence type="ECO:0000256" key="5">
    <source>
        <dbReference type="ARBA" id="ARBA00022840"/>
    </source>
</evidence>
<dbReference type="InterPro" id="IPR011009">
    <property type="entry name" value="Kinase-like_dom_sf"/>
</dbReference>
<dbReference type="InterPro" id="IPR000719">
    <property type="entry name" value="Prot_kinase_dom"/>
</dbReference>
<dbReference type="PANTHER" id="PTHR24349">
    <property type="entry name" value="SERINE/THREONINE-PROTEIN KINASE"/>
    <property type="match status" value="1"/>
</dbReference>
<sequence length="664" mass="75671">MGNANIACLACIQPTNKKGKKTVLGGIPSKSDKHCINTGSNSNSTHTASHSTTNNQPEVLQHKKKDSALESHGNNSPTGLQNKKSLGSRFSTFERAHDDIRTLDTLAHNPSTLTLHRTHSGMPGQFTGINNIDEESAFEEDNDEEGQNHQQQQWNHLAPRLSKEEIQEQMKEVICLKSIRKVYDFQRILGQGSFGVVHQASDRRFNQQVKAIKTVPKKYEKLSKSNTSKGYQTMREIYLHMQMDHPNIVKLYDIYEDEDEYHSVLEYCEGGSLGKRDDPLPEKQAAVILRQVLRALNYMHSTLHIAHRDVKAENILFKSSDTTDLTIKLCDFGFSTPSYQDQPHGLKSIVGSPYYIAPEVLNQKYDFRCDMWSVGILLFFMLSHTFPFKGQTSEDIFHSIKKDKLTFDGAIWDKVSEQAKDLISKLLVKSPDIRLNALEALNHPYLIKSLTSNSSMRLRDYSEKVYIPLEASQDPLKKVTTVHCARIQQQSSQNSTARLEIAQRFESLDSKHLGLVSVQRMKYQIGIVPSQANSSSDNSANDQEVPYFEFLNLAYSNQPLKREHLWMAFRFLSDCGDDQQSLITVQSFRRRLLMMDWHRYCTLKLNNQHIDEYEPSRIQALIEAVIAEIQQGQSTPKQCIAPPAKEQGISFCQFMSYMQASCHK</sequence>
<feature type="region of interest" description="Disordered" evidence="7">
    <location>
        <begin position="18"/>
        <end position="87"/>
    </location>
</feature>
<keyword evidence="4" id="KW-0418">Kinase</keyword>
<dbReference type="PROSITE" id="PS50011">
    <property type="entry name" value="PROTEIN_KINASE_DOM"/>
    <property type="match status" value="1"/>
</dbReference>
<dbReference type="FunFam" id="3.30.200.20:FF:000042">
    <property type="entry name" value="Aurora kinase A"/>
    <property type="match status" value="1"/>
</dbReference>
<dbReference type="InterPro" id="IPR017441">
    <property type="entry name" value="Protein_kinase_ATP_BS"/>
</dbReference>
<evidence type="ECO:0000256" key="3">
    <source>
        <dbReference type="ARBA" id="ARBA00022741"/>
    </source>
</evidence>
<evidence type="ECO:0000256" key="4">
    <source>
        <dbReference type="ARBA" id="ARBA00022777"/>
    </source>
</evidence>
<proteinExistence type="predicted"/>
<dbReference type="AlphaFoldDB" id="A0A8J8T6D0"/>
<dbReference type="CDD" id="cd05117">
    <property type="entry name" value="STKc_CAMK"/>
    <property type="match status" value="1"/>
</dbReference>
<dbReference type="Gene3D" id="3.30.200.20">
    <property type="entry name" value="Phosphorylase Kinase, domain 1"/>
    <property type="match status" value="1"/>
</dbReference>
<dbReference type="EMBL" id="RRYP01003132">
    <property type="protein sequence ID" value="TNV84107.1"/>
    <property type="molecule type" value="Genomic_DNA"/>
</dbReference>
<protein>
    <recommendedName>
        <fullName evidence="8">Protein kinase domain-containing protein</fullName>
    </recommendedName>
</protein>
<feature type="compositionally biased region" description="Low complexity" evidence="7">
    <location>
        <begin position="37"/>
        <end position="55"/>
    </location>
</feature>
<feature type="binding site" evidence="6">
    <location>
        <position position="218"/>
    </location>
    <ligand>
        <name>ATP</name>
        <dbReference type="ChEBI" id="CHEBI:30616"/>
    </ligand>
</feature>
<keyword evidence="1" id="KW-0723">Serine/threonine-protein kinase</keyword>
<dbReference type="Gene3D" id="1.10.510.10">
    <property type="entry name" value="Transferase(Phosphotransferase) domain 1"/>
    <property type="match status" value="1"/>
</dbReference>
<feature type="compositionally biased region" description="Polar residues" evidence="7">
    <location>
        <begin position="72"/>
        <end position="87"/>
    </location>
</feature>
<evidence type="ECO:0000259" key="8">
    <source>
        <dbReference type="PROSITE" id="PS50011"/>
    </source>
</evidence>
<evidence type="ECO:0000256" key="6">
    <source>
        <dbReference type="PROSITE-ProRule" id="PRU10141"/>
    </source>
</evidence>
<dbReference type="GO" id="GO:0005524">
    <property type="term" value="F:ATP binding"/>
    <property type="evidence" value="ECO:0007669"/>
    <property type="project" value="UniProtKB-UniRule"/>
</dbReference>
<keyword evidence="3 6" id="KW-0547">Nucleotide-binding</keyword>
<gene>
    <name evidence="9" type="ORF">FGO68_gene10486</name>
</gene>
<evidence type="ECO:0000313" key="9">
    <source>
        <dbReference type="EMBL" id="TNV84107.1"/>
    </source>
</evidence>
<dbReference type="GO" id="GO:0004674">
    <property type="term" value="F:protein serine/threonine kinase activity"/>
    <property type="evidence" value="ECO:0007669"/>
    <property type="project" value="UniProtKB-KW"/>
</dbReference>
<evidence type="ECO:0000256" key="2">
    <source>
        <dbReference type="ARBA" id="ARBA00022679"/>
    </source>
</evidence>
<organism evidence="9 10">
    <name type="scientific">Halteria grandinella</name>
    <dbReference type="NCBI Taxonomy" id="5974"/>
    <lineage>
        <taxon>Eukaryota</taxon>
        <taxon>Sar</taxon>
        <taxon>Alveolata</taxon>
        <taxon>Ciliophora</taxon>
        <taxon>Intramacronucleata</taxon>
        <taxon>Spirotrichea</taxon>
        <taxon>Stichotrichia</taxon>
        <taxon>Sporadotrichida</taxon>
        <taxon>Halteriidae</taxon>
        <taxon>Halteria</taxon>
    </lineage>
</organism>
<accession>A0A8J8T6D0</accession>
<dbReference type="SMART" id="SM00220">
    <property type="entry name" value="S_TKc"/>
    <property type="match status" value="1"/>
</dbReference>
<keyword evidence="2" id="KW-0808">Transferase</keyword>
<dbReference type="InterPro" id="IPR050205">
    <property type="entry name" value="CDPK_Ser/Thr_kinases"/>
</dbReference>
<name>A0A8J8T6D0_HALGN</name>
<dbReference type="PROSITE" id="PS00107">
    <property type="entry name" value="PROTEIN_KINASE_ATP"/>
    <property type="match status" value="1"/>
</dbReference>
<keyword evidence="5 6" id="KW-0067">ATP-binding</keyword>
<reference evidence="9" key="1">
    <citation type="submission" date="2019-06" db="EMBL/GenBank/DDBJ databases">
        <authorList>
            <person name="Zheng W."/>
        </authorList>
    </citation>
    <scope>NUCLEOTIDE SEQUENCE</scope>
    <source>
        <strain evidence="9">QDHG01</strain>
    </source>
</reference>
<comment type="caution">
    <text evidence="9">The sequence shown here is derived from an EMBL/GenBank/DDBJ whole genome shotgun (WGS) entry which is preliminary data.</text>
</comment>
<evidence type="ECO:0000256" key="7">
    <source>
        <dbReference type="SAM" id="MobiDB-lite"/>
    </source>
</evidence>
<dbReference type="Pfam" id="PF00069">
    <property type="entry name" value="Pkinase"/>
    <property type="match status" value="1"/>
</dbReference>
<dbReference type="OrthoDB" id="10252171at2759"/>
<dbReference type="InterPro" id="IPR008271">
    <property type="entry name" value="Ser/Thr_kinase_AS"/>
</dbReference>
<evidence type="ECO:0000256" key="1">
    <source>
        <dbReference type="ARBA" id="ARBA00022527"/>
    </source>
</evidence>